<evidence type="ECO:0000256" key="2">
    <source>
        <dbReference type="SAM" id="Coils"/>
    </source>
</evidence>
<dbReference type="GO" id="GO:0006275">
    <property type="term" value="P:regulation of DNA replication"/>
    <property type="evidence" value="ECO:0007669"/>
    <property type="project" value="InterPro"/>
</dbReference>
<keyword evidence="1" id="KW-0863">Zinc-finger</keyword>
<dbReference type="PROSITE" id="PS50089">
    <property type="entry name" value="ZF_RING_2"/>
    <property type="match status" value="1"/>
</dbReference>
<keyword evidence="6" id="KW-1185">Reference proteome</keyword>
<keyword evidence="1" id="KW-0479">Metal-binding</keyword>
<dbReference type="Pfam" id="PF13920">
    <property type="entry name" value="zf-C3HC4_3"/>
    <property type="match status" value="1"/>
</dbReference>
<feature type="region of interest" description="Disordered" evidence="3">
    <location>
        <begin position="227"/>
        <end position="267"/>
    </location>
</feature>
<organism evidence="5 6">
    <name type="scientific">Blyttiomyces helicus</name>
    <dbReference type="NCBI Taxonomy" id="388810"/>
    <lineage>
        <taxon>Eukaryota</taxon>
        <taxon>Fungi</taxon>
        <taxon>Fungi incertae sedis</taxon>
        <taxon>Chytridiomycota</taxon>
        <taxon>Chytridiomycota incertae sedis</taxon>
        <taxon>Chytridiomycetes</taxon>
        <taxon>Chytridiomycetes incertae sedis</taxon>
        <taxon>Blyttiomyces</taxon>
    </lineage>
</organism>
<evidence type="ECO:0000259" key="4">
    <source>
        <dbReference type="PROSITE" id="PS50089"/>
    </source>
</evidence>
<dbReference type="SMART" id="SM00184">
    <property type="entry name" value="RING"/>
    <property type="match status" value="1"/>
</dbReference>
<gene>
    <name evidence="5" type="ORF">BDK51DRAFT_34017</name>
</gene>
<dbReference type="GO" id="GO:0008270">
    <property type="term" value="F:zinc ion binding"/>
    <property type="evidence" value="ECO:0007669"/>
    <property type="project" value="UniProtKB-KW"/>
</dbReference>
<dbReference type="SUPFAM" id="SSF57850">
    <property type="entry name" value="RING/U-box"/>
    <property type="match status" value="1"/>
</dbReference>
<dbReference type="PANTHER" id="PTHR14609:SF1">
    <property type="entry name" value="ORC UBIQUITIN LIGASE 1"/>
    <property type="match status" value="1"/>
</dbReference>
<protein>
    <recommendedName>
        <fullName evidence="4">RING-type domain-containing protein</fullName>
    </recommendedName>
</protein>
<dbReference type="AlphaFoldDB" id="A0A4P9WDG5"/>
<evidence type="ECO:0000256" key="3">
    <source>
        <dbReference type="SAM" id="MobiDB-lite"/>
    </source>
</evidence>
<dbReference type="GO" id="GO:0006513">
    <property type="term" value="P:protein monoubiquitination"/>
    <property type="evidence" value="ECO:0007669"/>
    <property type="project" value="InterPro"/>
</dbReference>
<dbReference type="InterPro" id="IPR013083">
    <property type="entry name" value="Znf_RING/FYVE/PHD"/>
</dbReference>
<accession>A0A4P9WDG5</accession>
<feature type="compositionally biased region" description="Low complexity" evidence="3">
    <location>
        <begin position="19"/>
        <end position="39"/>
    </location>
</feature>
<dbReference type="PANTHER" id="PTHR14609">
    <property type="entry name" value="RING FINGER PROTEIN 219"/>
    <property type="match status" value="1"/>
</dbReference>
<evidence type="ECO:0000256" key="1">
    <source>
        <dbReference type="PROSITE-ProRule" id="PRU00175"/>
    </source>
</evidence>
<feature type="coiled-coil region" evidence="2">
    <location>
        <begin position="196"/>
        <end position="223"/>
    </location>
</feature>
<reference evidence="6" key="1">
    <citation type="journal article" date="2018" name="Nat. Microbiol.">
        <title>Leveraging single-cell genomics to expand the fungal tree of life.</title>
        <authorList>
            <person name="Ahrendt S.R."/>
            <person name="Quandt C.A."/>
            <person name="Ciobanu D."/>
            <person name="Clum A."/>
            <person name="Salamov A."/>
            <person name="Andreopoulos B."/>
            <person name="Cheng J.F."/>
            <person name="Woyke T."/>
            <person name="Pelin A."/>
            <person name="Henrissat B."/>
            <person name="Reynolds N.K."/>
            <person name="Benny G.L."/>
            <person name="Smith M.E."/>
            <person name="James T.Y."/>
            <person name="Grigoriev I.V."/>
        </authorList>
    </citation>
    <scope>NUCLEOTIDE SEQUENCE [LARGE SCALE GENOMIC DNA]</scope>
</reference>
<evidence type="ECO:0000313" key="5">
    <source>
        <dbReference type="EMBL" id="RKO90584.1"/>
    </source>
</evidence>
<dbReference type="GO" id="GO:0004842">
    <property type="term" value="F:ubiquitin-protein transferase activity"/>
    <property type="evidence" value="ECO:0007669"/>
    <property type="project" value="InterPro"/>
</dbReference>
<proteinExistence type="predicted"/>
<dbReference type="Proteomes" id="UP000269721">
    <property type="component" value="Unassembled WGS sequence"/>
</dbReference>
<dbReference type="Gene3D" id="3.30.40.10">
    <property type="entry name" value="Zinc/RING finger domain, C3HC4 (zinc finger)"/>
    <property type="match status" value="1"/>
</dbReference>
<name>A0A4P9WDG5_9FUNG</name>
<dbReference type="OrthoDB" id="6105938at2759"/>
<dbReference type="InterPro" id="IPR039209">
    <property type="entry name" value="OBI1"/>
</dbReference>
<feature type="compositionally biased region" description="Pro residues" evidence="3">
    <location>
        <begin position="249"/>
        <end position="261"/>
    </location>
</feature>
<feature type="domain" description="RING-type" evidence="4">
    <location>
        <begin position="52"/>
        <end position="90"/>
    </location>
</feature>
<keyword evidence="1" id="KW-0862">Zinc</keyword>
<feature type="coiled-coil region" evidence="2">
    <location>
        <begin position="131"/>
        <end position="158"/>
    </location>
</feature>
<dbReference type="InterPro" id="IPR001841">
    <property type="entry name" value="Znf_RING"/>
</dbReference>
<keyword evidence="2" id="KW-0175">Coiled coil</keyword>
<feature type="region of interest" description="Disordered" evidence="3">
    <location>
        <begin position="1"/>
        <end position="40"/>
    </location>
</feature>
<dbReference type="EMBL" id="KZ995479">
    <property type="protein sequence ID" value="RKO90584.1"/>
    <property type="molecule type" value="Genomic_DNA"/>
</dbReference>
<evidence type="ECO:0000313" key="6">
    <source>
        <dbReference type="Proteomes" id="UP000269721"/>
    </source>
</evidence>
<sequence length="308" mass="34376">MLAFGAPHSAFSRTTPTRSLPAGSSSSSRSSGSQGSHKSSQLRVTLSLPLACTVCLDKVKSPVLCPNRHVFCEPCLTEWQKVKSQCPVCRVQFDPQTPLLRVLGASIGDAAVDVLGETALGLKRTRIDTVVSEYEAEIRRLEVQVKELEEKCSTMQSKERIRTQDPDCADMEIECGERDRMDDDHCDERELDVELVARLRRRVRELTVERDRREMEARRFRNEIRALHQAVDAPPRASSRPISTNSTRPRPPTVPHSPTPASPGLAAAGLRGCIEKLQRENAMLKASLQKSDEYIETLHRKLAEVGLE</sequence>